<sequence length="449" mass="49948">MAMISIQLDTARSLRERLYACSVRLANASNGFDMTTAGVDSQIASRRSIGSRISRASNALYLLEDRLRQWNAFILLALERYQQIEFELNVKASDMVAPSFLQQAVWEYSQLKDNSYYKFYLDAINPALSSLDKSNLMMYAGNLKFYMKKDEFGNILLKVWDFKEASVSNLADVNKYRNLLIQNFGGTASRWDRSFVTQLVNDGIPLYGPHGSSSSFFASNSNKFMRFDTRGIPVDDLSQYINDLQFDKSKNFFNALKSAALDDLKVWEDFRGWKNTINVTGKSLGILGNAVTVANDFVDNFYSEEMGWSFSGDQWEKFGVDLTVDVASGAAAMALGGAIGTLILPPLGTVVGIGAGAAINWLMNTDVFTGTSAVDWAKDEIKSSIDFIENNYKDATDWVGDKTKEGVDWVQSQAQGVWKQANNKLEEVKSEVVNSVIKGVGKKLSNIFG</sequence>
<dbReference type="EMBL" id="SSOB01000047">
    <property type="protein sequence ID" value="THF73925.1"/>
    <property type="molecule type" value="Genomic_DNA"/>
</dbReference>
<dbReference type="RefSeq" id="WP_136372958.1">
    <property type="nucleotide sequence ID" value="NZ_SSOB01000047.1"/>
</dbReference>
<dbReference type="Proteomes" id="UP000310636">
    <property type="component" value="Unassembled WGS sequence"/>
</dbReference>
<accession>A0A4S4BHL6</accession>
<protein>
    <recommendedName>
        <fullName evidence="3">LXG domain-containing protein</fullName>
    </recommendedName>
</protein>
<gene>
    <name evidence="1" type="ORF">E6C55_27025</name>
</gene>
<dbReference type="OrthoDB" id="2882196at2"/>
<dbReference type="AlphaFoldDB" id="A0A4S4BHL6"/>
<evidence type="ECO:0000313" key="2">
    <source>
        <dbReference type="Proteomes" id="UP000310636"/>
    </source>
</evidence>
<evidence type="ECO:0000313" key="1">
    <source>
        <dbReference type="EMBL" id="THF73925.1"/>
    </source>
</evidence>
<comment type="caution">
    <text evidence="1">The sequence shown here is derived from an EMBL/GenBank/DDBJ whole genome shotgun (WGS) entry which is preliminary data.</text>
</comment>
<keyword evidence="2" id="KW-1185">Reference proteome</keyword>
<reference evidence="1 2" key="1">
    <citation type="submission" date="2019-04" db="EMBL/GenBank/DDBJ databases">
        <title>Cohnella sp. nov. isolated from preserved vegetables.</title>
        <authorList>
            <person name="Lin S.-Y."/>
            <person name="Hung M.-H."/>
            <person name="Young C.-C."/>
        </authorList>
    </citation>
    <scope>NUCLEOTIDE SEQUENCE [LARGE SCALE GENOMIC DNA]</scope>
    <source>
        <strain evidence="1 2">CC-MHH1044</strain>
    </source>
</reference>
<organism evidence="1 2">
    <name type="scientific">Cohnella fermenti</name>
    <dbReference type="NCBI Taxonomy" id="2565925"/>
    <lineage>
        <taxon>Bacteria</taxon>
        <taxon>Bacillati</taxon>
        <taxon>Bacillota</taxon>
        <taxon>Bacilli</taxon>
        <taxon>Bacillales</taxon>
        <taxon>Paenibacillaceae</taxon>
        <taxon>Cohnella</taxon>
    </lineage>
</organism>
<name>A0A4S4BHL6_9BACL</name>
<evidence type="ECO:0008006" key="3">
    <source>
        <dbReference type="Google" id="ProtNLM"/>
    </source>
</evidence>
<proteinExistence type="predicted"/>